<evidence type="ECO:0000313" key="7">
    <source>
        <dbReference type="Proteomes" id="UP000054197"/>
    </source>
</evidence>
<dbReference type="Pfam" id="PF00196">
    <property type="entry name" value="GerE"/>
    <property type="match status" value="1"/>
</dbReference>
<reference evidence="6 7" key="1">
    <citation type="submission" date="2015-09" db="EMBL/GenBank/DDBJ databases">
        <title>Genome sequence of ICMP 11288.</title>
        <authorList>
            <person name="Visnovsky S."/>
            <person name="Lu A."/>
            <person name="Panda P."/>
            <person name="Pitman A."/>
        </authorList>
    </citation>
    <scope>NUCLEOTIDE SEQUENCE [LARGE SCALE GENOMIC DNA]</scope>
    <source>
        <strain evidence="6 7">ICMP 11288</strain>
    </source>
</reference>
<dbReference type="GO" id="GO:0000160">
    <property type="term" value="P:phosphorelay signal transduction system"/>
    <property type="evidence" value="ECO:0007669"/>
    <property type="project" value="InterPro"/>
</dbReference>
<proteinExistence type="predicted"/>
<dbReference type="SUPFAM" id="SSF52172">
    <property type="entry name" value="CheY-like"/>
    <property type="match status" value="1"/>
</dbReference>
<organism evidence="6 7">
    <name type="scientific">Pseudomonas fluorescens ICMP 11288</name>
    <dbReference type="NCBI Taxonomy" id="1198309"/>
    <lineage>
        <taxon>Bacteria</taxon>
        <taxon>Pseudomonadati</taxon>
        <taxon>Pseudomonadota</taxon>
        <taxon>Gammaproteobacteria</taxon>
        <taxon>Pseudomonadales</taxon>
        <taxon>Pseudomonadaceae</taxon>
        <taxon>Pseudomonas</taxon>
    </lineage>
</organism>
<feature type="modified residue" description="4-aspartylphosphate" evidence="3">
    <location>
        <position position="56"/>
    </location>
</feature>
<dbReference type="Proteomes" id="UP000054197">
    <property type="component" value="Unassembled WGS sequence"/>
</dbReference>
<dbReference type="SMART" id="SM00448">
    <property type="entry name" value="REC"/>
    <property type="match status" value="1"/>
</dbReference>
<keyword evidence="2" id="KW-0238">DNA-binding</keyword>
<gene>
    <name evidence="6" type="ORF">AO063_23735</name>
</gene>
<dbReference type="SUPFAM" id="SSF46894">
    <property type="entry name" value="C-terminal effector domain of the bipartite response regulators"/>
    <property type="match status" value="1"/>
</dbReference>
<dbReference type="RefSeq" id="WP_058420386.1">
    <property type="nucleotide sequence ID" value="NZ_LKEF01000019.1"/>
</dbReference>
<dbReference type="PRINTS" id="PR00038">
    <property type="entry name" value="HTHLUXR"/>
</dbReference>
<evidence type="ECO:0000313" key="6">
    <source>
        <dbReference type="EMBL" id="KTB65028.1"/>
    </source>
</evidence>
<dbReference type="AlphaFoldDB" id="A0A0W0HVY3"/>
<dbReference type="PANTHER" id="PTHR43214:SF43">
    <property type="entry name" value="TWO-COMPONENT RESPONSE REGULATOR"/>
    <property type="match status" value="1"/>
</dbReference>
<dbReference type="PROSITE" id="PS50043">
    <property type="entry name" value="HTH_LUXR_2"/>
    <property type="match status" value="1"/>
</dbReference>
<dbReference type="InterPro" id="IPR011006">
    <property type="entry name" value="CheY-like_superfamily"/>
</dbReference>
<evidence type="ECO:0000256" key="3">
    <source>
        <dbReference type="PROSITE-ProRule" id="PRU00169"/>
    </source>
</evidence>
<dbReference type="PROSITE" id="PS50110">
    <property type="entry name" value="RESPONSE_REGULATORY"/>
    <property type="match status" value="1"/>
</dbReference>
<dbReference type="CDD" id="cd17535">
    <property type="entry name" value="REC_NarL-like"/>
    <property type="match status" value="1"/>
</dbReference>
<protein>
    <submittedName>
        <fullName evidence="6">LuxR family transcriptional regulator</fullName>
    </submittedName>
</protein>
<dbReference type="GO" id="GO:0006355">
    <property type="term" value="P:regulation of DNA-templated transcription"/>
    <property type="evidence" value="ECO:0007669"/>
    <property type="project" value="InterPro"/>
</dbReference>
<accession>A0A0W0HVY3</accession>
<sequence length="221" mass="24534">MKRLKIALLDDHAIVRHGLINRLQQEPDFEVVGVYARSREAMAGLALLPADVLLLDFVLGPSELDGILLIRALRVKYPQCRILMFSTHHDAATVILALRVGARGFLGKGEDINQLISAVRLVASGEVYLSPDMAYRVAEATAVNHIGDEQNRDEALRFVSLSAREQDVIRCYLAGMTITDIAEKFKRSIKTISSQKASAFRKLGVVSNNELFRIKHIIEGI</sequence>
<dbReference type="InterPro" id="IPR001789">
    <property type="entry name" value="Sig_transdc_resp-reg_receiver"/>
</dbReference>
<name>A0A0W0HVY3_PSEFL</name>
<dbReference type="Pfam" id="PF00072">
    <property type="entry name" value="Response_reg"/>
    <property type="match status" value="1"/>
</dbReference>
<dbReference type="EMBL" id="LKEF01000019">
    <property type="protein sequence ID" value="KTB65028.1"/>
    <property type="molecule type" value="Genomic_DNA"/>
</dbReference>
<dbReference type="InterPro" id="IPR000792">
    <property type="entry name" value="Tscrpt_reg_LuxR_C"/>
</dbReference>
<dbReference type="Gene3D" id="3.40.50.2300">
    <property type="match status" value="1"/>
</dbReference>
<dbReference type="InterPro" id="IPR058245">
    <property type="entry name" value="NreC/VraR/RcsB-like_REC"/>
</dbReference>
<evidence type="ECO:0000259" key="4">
    <source>
        <dbReference type="PROSITE" id="PS50043"/>
    </source>
</evidence>
<dbReference type="GO" id="GO:0003677">
    <property type="term" value="F:DNA binding"/>
    <property type="evidence" value="ECO:0007669"/>
    <property type="project" value="UniProtKB-KW"/>
</dbReference>
<comment type="caution">
    <text evidence="6">The sequence shown here is derived from an EMBL/GenBank/DDBJ whole genome shotgun (WGS) entry which is preliminary data.</text>
</comment>
<feature type="domain" description="Response regulatory" evidence="5">
    <location>
        <begin position="5"/>
        <end position="123"/>
    </location>
</feature>
<evidence type="ECO:0000256" key="1">
    <source>
        <dbReference type="ARBA" id="ARBA00022553"/>
    </source>
</evidence>
<dbReference type="CDD" id="cd06170">
    <property type="entry name" value="LuxR_C_like"/>
    <property type="match status" value="1"/>
</dbReference>
<keyword evidence="1 3" id="KW-0597">Phosphoprotein</keyword>
<evidence type="ECO:0000259" key="5">
    <source>
        <dbReference type="PROSITE" id="PS50110"/>
    </source>
</evidence>
<dbReference type="PANTHER" id="PTHR43214">
    <property type="entry name" value="TWO-COMPONENT RESPONSE REGULATOR"/>
    <property type="match status" value="1"/>
</dbReference>
<feature type="domain" description="HTH luxR-type" evidence="4">
    <location>
        <begin position="154"/>
        <end position="219"/>
    </location>
</feature>
<dbReference type="SMART" id="SM00421">
    <property type="entry name" value="HTH_LUXR"/>
    <property type="match status" value="1"/>
</dbReference>
<dbReference type="InterPro" id="IPR039420">
    <property type="entry name" value="WalR-like"/>
</dbReference>
<dbReference type="InterPro" id="IPR016032">
    <property type="entry name" value="Sig_transdc_resp-reg_C-effctor"/>
</dbReference>
<evidence type="ECO:0000256" key="2">
    <source>
        <dbReference type="ARBA" id="ARBA00023125"/>
    </source>
</evidence>